<keyword evidence="7 9" id="KW-0378">Hydrolase</keyword>
<dbReference type="InterPro" id="IPR050092">
    <property type="entry name" value="RNase_H"/>
</dbReference>
<organism evidence="9 10">
    <name type="scientific">Erwinia phage phiEa2809</name>
    <dbReference type="NCBI Taxonomy" id="1564096"/>
    <lineage>
        <taxon>Viruses</taxon>
        <taxon>Duplodnaviria</taxon>
        <taxon>Heunggongvirae</taxon>
        <taxon>Uroviricota</taxon>
        <taxon>Caudoviricetes</taxon>
        <taxon>Pantevenvirales</taxon>
        <taxon>Ackermannviridae</taxon>
        <taxon>Nezavisimistyvirus</taxon>
        <taxon>Nezavisimistyvirus Ea2809</taxon>
    </lineage>
</organism>
<evidence type="ECO:0000313" key="9">
    <source>
        <dbReference type="EMBL" id="AIX13083.1"/>
    </source>
</evidence>
<feature type="domain" description="RNase H type-1" evidence="8">
    <location>
        <begin position="1"/>
        <end position="150"/>
    </location>
</feature>
<dbReference type="PROSITE" id="PS50879">
    <property type="entry name" value="RNASE_H_1"/>
    <property type="match status" value="1"/>
</dbReference>
<sequence length="176" mass="19830">MIEIYTDGSSNPKTNQAAGWAFAISPLRQDLPWSVYFGHLTPPSTNNIGEMTAVLNSMKLLYHFSNGGSRRIPPAMIYSDSQYTLKGLLEWRAKWEYQGMPEKNVELWLDMFATHDLIKPVCDLSFKWVKGHAGIKGNELADTWCGHGKRDSDFSLNNNMVKTTKIIGDIAAHLHT</sequence>
<protein>
    <recommendedName>
        <fullName evidence="3">ribonuclease H</fullName>
        <ecNumber evidence="3">3.1.26.4</ecNumber>
    </recommendedName>
</protein>
<dbReference type="GO" id="GO:0043137">
    <property type="term" value="P:DNA replication, removal of RNA primer"/>
    <property type="evidence" value="ECO:0007669"/>
    <property type="project" value="TreeGrafter"/>
</dbReference>
<dbReference type="EC" id="3.1.26.4" evidence="3"/>
<evidence type="ECO:0000313" key="10">
    <source>
        <dbReference type="Proteomes" id="UP000030322"/>
    </source>
</evidence>
<dbReference type="GeneID" id="24623202"/>
<keyword evidence="4" id="KW-0540">Nuclease</keyword>
<comment type="similarity">
    <text evidence="2">Belongs to the RNase H family.</text>
</comment>
<evidence type="ECO:0000256" key="3">
    <source>
        <dbReference type="ARBA" id="ARBA00012180"/>
    </source>
</evidence>
<dbReference type="Gene3D" id="3.30.420.10">
    <property type="entry name" value="Ribonuclease H-like superfamily/Ribonuclease H"/>
    <property type="match status" value="1"/>
</dbReference>
<keyword evidence="10" id="KW-1185">Reference proteome</keyword>
<gene>
    <name evidence="9" type="ORF">NW77_075</name>
</gene>
<dbReference type="InterPro" id="IPR036397">
    <property type="entry name" value="RNaseH_sf"/>
</dbReference>
<dbReference type="GO" id="GO:0003676">
    <property type="term" value="F:nucleic acid binding"/>
    <property type="evidence" value="ECO:0007669"/>
    <property type="project" value="InterPro"/>
</dbReference>
<dbReference type="PANTHER" id="PTHR10642:SF26">
    <property type="entry name" value="RIBONUCLEASE H1"/>
    <property type="match status" value="1"/>
</dbReference>
<dbReference type="InterPro" id="IPR002156">
    <property type="entry name" value="RNaseH_domain"/>
</dbReference>
<dbReference type="Proteomes" id="UP000030322">
    <property type="component" value="Segment"/>
</dbReference>
<dbReference type="GO" id="GO:0046872">
    <property type="term" value="F:metal ion binding"/>
    <property type="evidence" value="ECO:0007669"/>
    <property type="project" value="UniProtKB-KW"/>
</dbReference>
<dbReference type="RefSeq" id="YP_009147587.1">
    <property type="nucleotide sequence ID" value="NC_027340.1"/>
</dbReference>
<evidence type="ECO:0000256" key="6">
    <source>
        <dbReference type="ARBA" id="ARBA00022759"/>
    </source>
</evidence>
<comment type="catalytic activity">
    <reaction evidence="1">
        <text>Endonucleolytic cleavage to 5'-phosphomonoester.</text>
        <dbReference type="EC" id="3.1.26.4"/>
    </reaction>
</comment>
<evidence type="ECO:0000256" key="7">
    <source>
        <dbReference type="ARBA" id="ARBA00022801"/>
    </source>
</evidence>
<keyword evidence="6" id="KW-0255">Endonuclease</keyword>
<dbReference type="InterPro" id="IPR012337">
    <property type="entry name" value="RNaseH-like_sf"/>
</dbReference>
<evidence type="ECO:0000256" key="4">
    <source>
        <dbReference type="ARBA" id="ARBA00022722"/>
    </source>
</evidence>
<evidence type="ECO:0000259" key="8">
    <source>
        <dbReference type="PROSITE" id="PS50879"/>
    </source>
</evidence>
<dbReference type="PANTHER" id="PTHR10642">
    <property type="entry name" value="RIBONUCLEASE H1"/>
    <property type="match status" value="1"/>
</dbReference>
<evidence type="ECO:0000256" key="5">
    <source>
        <dbReference type="ARBA" id="ARBA00022723"/>
    </source>
</evidence>
<name>A0A0A0YXF8_9CAUD</name>
<dbReference type="SUPFAM" id="SSF53098">
    <property type="entry name" value="Ribonuclease H-like"/>
    <property type="match status" value="1"/>
</dbReference>
<accession>A0A0A0YXF8</accession>
<dbReference type="Pfam" id="PF00075">
    <property type="entry name" value="RNase_H"/>
    <property type="match status" value="1"/>
</dbReference>
<dbReference type="OrthoDB" id="27283at10239"/>
<evidence type="ECO:0000256" key="2">
    <source>
        <dbReference type="ARBA" id="ARBA00005300"/>
    </source>
</evidence>
<dbReference type="EMBL" id="KP037007">
    <property type="protein sequence ID" value="AIX13083.1"/>
    <property type="molecule type" value="Genomic_DNA"/>
</dbReference>
<reference evidence="9 10" key="1">
    <citation type="submission" date="2014-10" db="EMBL/GenBank/DDBJ databases">
        <title>Characterization of a new ViI-like Erwinia amylovora bacteriophage.</title>
        <authorList>
            <person name="Lagonenko A.L."/>
            <person name="Valentovich L.N."/>
        </authorList>
    </citation>
    <scope>NUCLEOTIDE SEQUENCE [LARGE SCALE GENOMIC DNA]</scope>
</reference>
<dbReference type="KEGG" id="vg:24623202"/>
<keyword evidence="5" id="KW-0479">Metal-binding</keyword>
<evidence type="ECO:0000256" key="1">
    <source>
        <dbReference type="ARBA" id="ARBA00000077"/>
    </source>
</evidence>
<proteinExistence type="inferred from homology"/>
<dbReference type="GO" id="GO:0004523">
    <property type="term" value="F:RNA-DNA hybrid ribonuclease activity"/>
    <property type="evidence" value="ECO:0007669"/>
    <property type="project" value="UniProtKB-EC"/>
</dbReference>